<evidence type="ECO:0000313" key="1">
    <source>
        <dbReference type="EMBL" id="MBX44713.1"/>
    </source>
</evidence>
<proteinExistence type="predicted"/>
<reference evidence="1" key="1">
    <citation type="submission" date="2018-02" db="EMBL/GenBank/DDBJ databases">
        <title>Rhizophora mucronata_Transcriptome.</title>
        <authorList>
            <person name="Meera S.P."/>
            <person name="Sreeshan A."/>
            <person name="Augustine A."/>
        </authorList>
    </citation>
    <scope>NUCLEOTIDE SEQUENCE</scope>
    <source>
        <tissue evidence="1">Leaf</tissue>
    </source>
</reference>
<organism evidence="1">
    <name type="scientific">Rhizophora mucronata</name>
    <name type="common">Asiatic mangrove</name>
    <dbReference type="NCBI Taxonomy" id="61149"/>
    <lineage>
        <taxon>Eukaryota</taxon>
        <taxon>Viridiplantae</taxon>
        <taxon>Streptophyta</taxon>
        <taxon>Embryophyta</taxon>
        <taxon>Tracheophyta</taxon>
        <taxon>Spermatophyta</taxon>
        <taxon>Magnoliopsida</taxon>
        <taxon>eudicotyledons</taxon>
        <taxon>Gunneridae</taxon>
        <taxon>Pentapetalae</taxon>
        <taxon>rosids</taxon>
        <taxon>fabids</taxon>
        <taxon>Malpighiales</taxon>
        <taxon>Rhizophoraceae</taxon>
        <taxon>Rhizophora</taxon>
    </lineage>
</organism>
<accession>A0A2P2NQE4</accession>
<dbReference type="EMBL" id="GGEC01064229">
    <property type="protein sequence ID" value="MBX44713.1"/>
    <property type="molecule type" value="Transcribed_RNA"/>
</dbReference>
<name>A0A2P2NQE4_RHIMU</name>
<protein>
    <submittedName>
        <fullName evidence="1">Uncharacterized protein</fullName>
    </submittedName>
</protein>
<dbReference type="AlphaFoldDB" id="A0A2P2NQE4"/>
<sequence length="46" mass="4954">MVNNLTGNEEFGASVPVYTSKGKLKFPTALSTGRVWKRDTCGCTGM</sequence>